<evidence type="ECO:0000256" key="1">
    <source>
        <dbReference type="SAM" id="SignalP"/>
    </source>
</evidence>
<dbReference type="AlphaFoldDB" id="A0A7W7JZ34"/>
<feature type="chain" id="PRO_5030960872" evidence="1">
    <location>
        <begin position="22"/>
        <end position="176"/>
    </location>
</feature>
<comment type="caution">
    <text evidence="2">The sequence shown here is derived from an EMBL/GenBank/DDBJ whole genome shotgun (WGS) entry which is preliminary data.</text>
</comment>
<dbReference type="EMBL" id="JACHLN010000001">
    <property type="protein sequence ID" value="MBB4838042.1"/>
    <property type="molecule type" value="Genomic_DNA"/>
</dbReference>
<evidence type="ECO:0000313" key="2">
    <source>
        <dbReference type="EMBL" id="MBB4838042.1"/>
    </source>
</evidence>
<name>A0A7W7JZ34_9SPHN</name>
<accession>A0A7W7JZ34</accession>
<organism evidence="2 3">
    <name type="scientific">Sphingomonas kyeonggiensis</name>
    <dbReference type="NCBI Taxonomy" id="1268553"/>
    <lineage>
        <taxon>Bacteria</taxon>
        <taxon>Pseudomonadati</taxon>
        <taxon>Pseudomonadota</taxon>
        <taxon>Alphaproteobacteria</taxon>
        <taxon>Sphingomonadales</taxon>
        <taxon>Sphingomonadaceae</taxon>
        <taxon>Sphingomonas</taxon>
    </lineage>
</organism>
<keyword evidence="3" id="KW-1185">Reference proteome</keyword>
<dbReference type="RefSeq" id="WP_184163547.1">
    <property type="nucleotide sequence ID" value="NZ_JACHLN010000001.1"/>
</dbReference>
<protein>
    <submittedName>
        <fullName evidence="2">Uncharacterized protein</fullName>
    </submittedName>
</protein>
<feature type="signal peptide" evidence="1">
    <location>
        <begin position="1"/>
        <end position="21"/>
    </location>
</feature>
<gene>
    <name evidence="2" type="ORF">HNP52_001093</name>
</gene>
<keyword evidence="1" id="KW-0732">Signal</keyword>
<reference evidence="2 3" key="1">
    <citation type="submission" date="2020-08" db="EMBL/GenBank/DDBJ databases">
        <title>Functional genomics of gut bacteria from endangered species of beetles.</title>
        <authorList>
            <person name="Carlos-Shanley C."/>
        </authorList>
    </citation>
    <scope>NUCLEOTIDE SEQUENCE [LARGE SCALE GENOMIC DNA]</scope>
    <source>
        <strain evidence="2 3">S00224</strain>
    </source>
</reference>
<sequence>MRGKTWILGAAMMAVAGPAAAQGVKLAIGDEVTFTLDSGKPVALRKAPAIPTRFETAVGAHFLGLEPPKAPVTEGQAFPKDLELPAPPVPDAGKIRFRFLGVAGSDHAMLVIQNGYAQALVYRARITARGQAAPTDVCLVMPGKPSIEHWPYAISAIEVSDFTLVPWKPEDGVPCE</sequence>
<proteinExistence type="predicted"/>
<dbReference type="Proteomes" id="UP000575241">
    <property type="component" value="Unassembled WGS sequence"/>
</dbReference>
<evidence type="ECO:0000313" key="3">
    <source>
        <dbReference type="Proteomes" id="UP000575241"/>
    </source>
</evidence>